<dbReference type="GO" id="GO:0005509">
    <property type="term" value="F:calcium ion binding"/>
    <property type="evidence" value="ECO:0007669"/>
    <property type="project" value="InterPro"/>
</dbReference>
<dbReference type="Pfam" id="PF13499">
    <property type="entry name" value="EF-hand_7"/>
    <property type="match status" value="2"/>
</dbReference>
<keyword evidence="4" id="KW-0106">Calcium</keyword>
<feature type="domain" description="EF-hand" evidence="6">
    <location>
        <begin position="184"/>
        <end position="216"/>
    </location>
</feature>
<evidence type="ECO:0000313" key="7">
    <source>
        <dbReference type="EMBL" id="KAI1868174.1"/>
    </source>
</evidence>
<evidence type="ECO:0000256" key="4">
    <source>
        <dbReference type="ARBA" id="ARBA00022837"/>
    </source>
</evidence>
<organism evidence="7 8">
    <name type="scientific">Neoarthrinium moseri</name>
    <dbReference type="NCBI Taxonomy" id="1658444"/>
    <lineage>
        <taxon>Eukaryota</taxon>
        <taxon>Fungi</taxon>
        <taxon>Dikarya</taxon>
        <taxon>Ascomycota</taxon>
        <taxon>Pezizomycotina</taxon>
        <taxon>Sordariomycetes</taxon>
        <taxon>Xylariomycetidae</taxon>
        <taxon>Amphisphaeriales</taxon>
        <taxon>Apiosporaceae</taxon>
        <taxon>Neoarthrinium</taxon>
    </lineage>
</organism>
<evidence type="ECO:0000256" key="1">
    <source>
        <dbReference type="ARBA" id="ARBA00020786"/>
    </source>
</evidence>
<dbReference type="FunFam" id="1.10.238.10:FF:000251">
    <property type="entry name" value="Calmodulin-related protein 97A"/>
    <property type="match status" value="1"/>
</dbReference>
<feature type="region of interest" description="Disordered" evidence="5">
    <location>
        <begin position="1"/>
        <end position="43"/>
    </location>
</feature>
<dbReference type="Proteomes" id="UP000829685">
    <property type="component" value="Unassembled WGS sequence"/>
</dbReference>
<gene>
    <name evidence="7" type="ORF">JX265_006997</name>
</gene>
<evidence type="ECO:0000256" key="5">
    <source>
        <dbReference type="SAM" id="MobiDB-lite"/>
    </source>
</evidence>
<dbReference type="PANTHER" id="PTHR23048:SF59">
    <property type="entry name" value="EF-HAND SUPERFAMILY PROTEIN"/>
    <property type="match status" value="1"/>
</dbReference>
<feature type="compositionally biased region" description="Polar residues" evidence="5">
    <location>
        <begin position="22"/>
        <end position="42"/>
    </location>
</feature>
<dbReference type="InterPro" id="IPR011992">
    <property type="entry name" value="EF-hand-dom_pair"/>
</dbReference>
<protein>
    <recommendedName>
        <fullName evidence="1">Calmodulin</fullName>
    </recommendedName>
</protein>
<reference evidence="7" key="1">
    <citation type="submission" date="2021-03" db="EMBL/GenBank/DDBJ databases">
        <title>Revisited historic fungal species revealed as producer of novel bioactive compounds through whole genome sequencing and comparative genomics.</title>
        <authorList>
            <person name="Vignolle G.A."/>
            <person name="Hochenegger N."/>
            <person name="Mach R.L."/>
            <person name="Mach-Aigner A.R."/>
            <person name="Javad Rahimi M."/>
            <person name="Salim K.A."/>
            <person name="Chan C.M."/>
            <person name="Lim L.B.L."/>
            <person name="Cai F."/>
            <person name="Druzhinina I.S."/>
            <person name="U'Ren J.M."/>
            <person name="Derntl C."/>
        </authorList>
    </citation>
    <scope>NUCLEOTIDE SEQUENCE</scope>
    <source>
        <strain evidence="7">TUCIM 5799</strain>
    </source>
</reference>
<feature type="domain" description="EF-hand" evidence="6">
    <location>
        <begin position="75"/>
        <end position="110"/>
    </location>
</feature>
<dbReference type="EMBL" id="JAFIMR010000017">
    <property type="protein sequence ID" value="KAI1868174.1"/>
    <property type="molecule type" value="Genomic_DNA"/>
</dbReference>
<dbReference type="InterPro" id="IPR050230">
    <property type="entry name" value="CALM/Myosin/TropC-like"/>
</dbReference>
<keyword evidence="8" id="KW-1185">Reference proteome</keyword>
<dbReference type="AlphaFoldDB" id="A0A9P9WK83"/>
<dbReference type="SMART" id="SM00054">
    <property type="entry name" value="EFh"/>
    <property type="match status" value="4"/>
</dbReference>
<accession>A0A9P9WK83</accession>
<evidence type="ECO:0000256" key="2">
    <source>
        <dbReference type="ARBA" id="ARBA00022723"/>
    </source>
</evidence>
<evidence type="ECO:0000313" key="8">
    <source>
        <dbReference type="Proteomes" id="UP000829685"/>
    </source>
</evidence>
<feature type="domain" description="EF-hand" evidence="6">
    <location>
        <begin position="111"/>
        <end position="146"/>
    </location>
</feature>
<dbReference type="PROSITE" id="PS50222">
    <property type="entry name" value="EF_HAND_2"/>
    <property type="match status" value="4"/>
</dbReference>
<keyword evidence="2" id="KW-0479">Metal-binding</keyword>
<dbReference type="PROSITE" id="PS00018">
    <property type="entry name" value="EF_HAND_1"/>
    <property type="match status" value="4"/>
</dbReference>
<evidence type="ECO:0000259" key="6">
    <source>
        <dbReference type="PROSITE" id="PS50222"/>
    </source>
</evidence>
<dbReference type="CDD" id="cd00051">
    <property type="entry name" value="EFh"/>
    <property type="match status" value="2"/>
</dbReference>
<sequence>MISICANSPSGCRQLATDAHSAPQQAMRQPRQSPDNLNNTHHFTPRVPLRAACQSIQQDDTENEPDFTRHSKYGEQIAQFRSVFAVFDKDGTGDITSAELGDVMKSLGLNPTESELKDMIDEADVDGNGAIDFEEFLKLMSQKTAASNLESELREAFRVFDADGSGTISTAELRQVLISLGENLTEKEVDEMMSLADKDGDGTIDFEEFYDLMTAK</sequence>
<keyword evidence="3" id="KW-0677">Repeat</keyword>
<dbReference type="Gene3D" id="1.10.238.10">
    <property type="entry name" value="EF-hand"/>
    <property type="match status" value="2"/>
</dbReference>
<dbReference type="InterPro" id="IPR018247">
    <property type="entry name" value="EF_Hand_1_Ca_BS"/>
</dbReference>
<dbReference type="PANTHER" id="PTHR23048">
    <property type="entry name" value="MYOSIN LIGHT CHAIN 1, 3"/>
    <property type="match status" value="1"/>
</dbReference>
<dbReference type="SUPFAM" id="SSF47473">
    <property type="entry name" value="EF-hand"/>
    <property type="match status" value="1"/>
</dbReference>
<evidence type="ECO:0000256" key="3">
    <source>
        <dbReference type="ARBA" id="ARBA00022737"/>
    </source>
</evidence>
<feature type="compositionally biased region" description="Polar residues" evidence="5">
    <location>
        <begin position="1"/>
        <end position="11"/>
    </location>
</feature>
<dbReference type="FunFam" id="1.10.238.10:FF:000181">
    <property type="entry name" value="CALML5 isoform 1"/>
    <property type="match status" value="1"/>
</dbReference>
<name>A0A9P9WK83_9PEZI</name>
<comment type="caution">
    <text evidence="7">The sequence shown here is derived from an EMBL/GenBank/DDBJ whole genome shotgun (WGS) entry which is preliminary data.</text>
</comment>
<proteinExistence type="predicted"/>
<dbReference type="GO" id="GO:0016460">
    <property type="term" value="C:myosin II complex"/>
    <property type="evidence" value="ECO:0007669"/>
    <property type="project" value="TreeGrafter"/>
</dbReference>
<dbReference type="InterPro" id="IPR002048">
    <property type="entry name" value="EF_hand_dom"/>
</dbReference>
<feature type="domain" description="EF-hand" evidence="6">
    <location>
        <begin position="148"/>
        <end position="183"/>
    </location>
</feature>